<feature type="compositionally biased region" description="Basic and acidic residues" evidence="1">
    <location>
        <begin position="179"/>
        <end position="189"/>
    </location>
</feature>
<dbReference type="InterPro" id="IPR041635">
    <property type="entry name" value="Type_ISP_LLaBIII_C"/>
</dbReference>
<evidence type="ECO:0000313" key="3">
    <source>
        <dbReference type="EMBL" id="WOD43483.1"/>
    </source>
</evidence>
<dbReference type="AlphaFoldDB" id="A0AA97HR62"/>
<evidence type="ECO:0000313" key="4">
    <source>
        <dbReference type="Proteomes" id="UP001302486"/>
    </source>
</evidence>
<dbReference type="KEGG" id="hws:RNZ46_15955"/>
<organism evidence="3 4">
    <name type="scientific">Hwangdonia lutea</name>
    <dbReference type="NCBI Taxonomy" id="3075823"/>
    <lineage>
        <taxon>Bacteria</taxon>
        <taxon>Pseudomonadati</taxon>
        <taxon>Bacteroidota</taxon>
        <taxon>Flavobacteriia</taxon>
        <taxon>Flavobacteriales</taxon>
        <taxon>Flavobacteriaceae</taxon>
        <taxon>Hwangdonia</taxon>
    </lineage>
</organism>
<proteinExistence type="predicted"/>
<feature type="compositionally biased region" description="Polar residues" evidence="1">
    <location>
        <begin position="169"/>
        <end position="178"/>
    </location>
</feature>
<dbReference type="RefSeq" id="WP_316983168.1">
    <property type="nucleotide sequence ID" value="NZ_CP136521.1"/>
</dbReference>
<protein>
    <submittedName>
        <fullName evidence="3">Type ISP restriction/modification enzyme</fullName>
    </submittedName>
</protein>
<evidence type="ECO:0000256" key="1">
    <source>
        <dbReference type="SAM" id="MobiDB-lite"/>
    </source>
</evidence>
<evidence type="ECO:0000259" key="2">
    <source>
        <dbReference type="Pfam" id="PF18135"/>
    </source>
</evidence>
<dbReference type="EMBL" id="CP136521">
    <property type="protein sequence ID" value="WOD43483.1"/>
    <property type="molecule type" value="Genomic_DNA"/>
</dbReference>
<dbReference type="Pfam" id="PF18135">
    <property type="entry name" value="Type_ISP_C"/>
    <property type="match status" value="1"/>
</dbReference>
<accession>A0AA97HR62</accession>
<gene>
    <name evidence="3" type="ORF">RNZ46_15955</name>
</gene>
<reference evidence="4" key="1">
    <citation type="submission" date="2024-06" db="EMBL/GenBank/DDBJ databases">
        <title>Hwangdonia haimaensis gen. nov., sp. nov., a member of the family Flavobacteriaceae isolated from the haima cold seep.</title>
        <authorList>
            <person name="Li J."/>
        </authorList>
    </citation>
    <scope>NUCLEOTIDE SEQUENCE [LARGE SCALE GENOMIC DNA]</scope>
    <source>
        <strain evidence="4">SCSIO 19198</strain>
    </source>
</reference>
<name>A0AA97HR62_9FLAO</name>
<keyword evidence="4" id="KW-1185">Reference proteome</keyword>
<feature type="domain" description="Type ISP restriction-modification enzyme LLaBIII C-terminal specificity" evidence="2">
    <location>
        <begin position="38"/>
        <end position="264"/>
    </location>
</feature>
<dbReference type="Proteomes" id="UP001302486">
    <property type="component" value="Chromosome"/>
</dbReference>
<feature type="region of interest" description="Disordered" evidence="1">
    <location>
        <begin position="167"/>
        <end position="189"/>
    </location>
</feature>
<sequence length="272" mass="31196">MTLAEYAESITHQVQTSVFTSTKSGKVKTDFVSQIAKKLDLDFAPENESDGNVCFANSNELRDDYKSTFAPIDILNYIYAVLHSAIYRENFNEFLKIDFSSLPYPKDTNTFWELVKLGGQLRQLHLLEFSKTENYITSYPIDGDNVVTRKMTKSSMGFEPYCHTERSRSANGLSVSPSEKTKAAKDSKHITPHEEEMGETGKVWINDTQYFDKVPQTAWEFYIGGYQSAQKWLKDRQGDTLTFEDILHYQKIIVALTETRRIMEILDGIDIT</sequence>